<evidence type="ECO:0000256" key="2">
    <source>
        <dbReference type="PROSITE-ProRule" id="PRU00335"/>
    </source>
</evidence>
<proteinExistence type="predicted"/>
<dbReference type="PANTHER" id="PTHR43479:SF11">
    <property type="entry name" value="ACREF_ENVCD OPERON REPRESSOR-RELATED"/>
    <property type="match status" value="1"/>
</dbReference>
<dbReference type="SUPFAM" id="SSF46689">
    <property type="entry name" value="Homeodomain-like"/>
    <property type="match status" value="1"/>
</dbReference>
<dbReference type="InterPro" id="IPR036271">
    <property type="entry name" value="Tet_transcr_reg_TetR-rel_C_sf"/>
</dbReference>
<keyword evidence="1 2" id="KW-0238">DNA-binding</keyword>
<dbReference type="PANTHER" id="PTHR43479">
    <property type="entry name" value="ACREF/ENVCD OPERON REPRESSOR-RELATED"/>
    <property type="match status" value="1"/>
</dbReference>
<feature type="domain" description="HTH tetR-type" evidence="3">
    <location>
        <begin position="4"/>
        <end position="64"/>
    </location>
</feature>
<dbReference type="InterPro" id="IPR001647">
    <property type="entry name" value="HTH_TetR"/>
</dbReference>
<dbReference type="AlphaFoldDB" id="A0A662Z6K6"/>
<reference evidence="4 5" key="1">
    <citation type="submission" date="2016-10" db="EMBL/GenBank/DDBJ databases">
        <authorList>
            <person name="Varghese N."/>
            <person name="Submissions S."/>
        </authorList>
    </citation>
    <scope>NUCLEOTIDE SEQUENCE [LARGE SCALE GENOMIC DNA]</scope>
    <source>
        <strain evidence="4 5">IBRC-M10081</strain>
    </source>
</reference>
<evidence type="ECO:0000313" key="5">
    <source>
        <dbReference type="Proteomes" id="UP000243605"/>
    </source>
</evidence>
<dbReference type="OrthoDB" id="9812484at2"/>
<gene>
    <name evidence="4" type="ORF">SAMN05192557_1722</name>
</gene>
<dbReference type="InterPro" id="IPR041583">
    <property type="entry name" value="TetR_C_31"/>
</dbReference>
<evidence type="ECO:0000313" key="4">
    <source>
        <dbReference type="EMBL" id="SEW12042.1"/>
    </source>
</evidence>
<feature type="DNA-binding region" description="H-T-H motif" evidence="2">
    <location>
        <begin position="27"/>
        <end position="46"/>
    </location>
</feature>
<keyword evidence="5" id="KW-1185">Reference proteome</keyword>
<evidence type="ECO:0000259" key="3">
    <source>
        <dbReference type="PROSITE" id="PS50977"/>
    </source>
</evidence>
<dbReference type="Pfam" id="PF17940">
    <property type="entry name" value="TetR_C_31"/>
    <property type="match status" value="1"/>
</dbReference>
<dbReference type="PROSITE" id="PS50977">
    <property type="entry name" value="HTH_TETR_2"/>
    <property type="match status" value="1"/>
</dbReference>
<dbReference type="EMBL" id="FOIT01000005">
    <property type="protein sequence ID" value="SEW12042.1"/>
    <property type="molecule type" value="Genomic_DNA"/>
</dbReference>
<sequence>MNKFDKRQRLIDAAYKIFSKKGFYNASIKDIANEAEITPGLVHYYFKDKEALLFSVQDDVQQKYQNQFDALADVLDGLHEIKSRVSSDPDWYLWRYELYSLGLKNEKYKEEVASILKNGRESISDVVSDSEIANRSDAISGILLACFDGLALQKLMDDDFDLDQAYDELKNLLDNYIER</sequence>
<dbReference type="RefSeq" id="WP_091475835.1">
    <property type="nucleotide sequence ID" value="NZ_FOIT01000005.1"/>
</dbReference>
<dbReference type="PRINTS" id="PR00455">
    <property type="entry name" value="HTHTETR"/>
</dbReference>
<dbReference type="PROSITE" id="PS01081">
    <property type="entry name" value="HTH_TETR_1"/>
    <property type="match status" value="1"/>
</dbReference>
<dbReference type="SUPFAM" id="SSF48498">
    <property type="entry name" value="Tetracyclin repressor-like, C-terminal domain"/>
    <property type="match status" value="1"/>
</dbReference>
<name>A0A662Z6K6_9STAP</name>
<dbReference type="GO" id="GO:0003677">
    <property type="term" value="F:DNA binding"/>
    <property type="evidence" value="ECO:0007669"/>
    <property type="project" value="UniProtKB-UniRule"/>
</dbReference>
<protein>
    <submittedName>
        <fullName evidence="4">Transcriptional regulator, TetR family</fullName>
    </submittedName>
</protein>
<organism evidence="4 5">
    <name type="scientific">Aliicoccus persicus</name>
    <dbReference type="NCBI Taxonomy" id="930138"/>
    <lineage>
        <taxon>Bacteria</taxon>
        <taxon>Bacillati</taxon>
        <taxon>Bacillota</taxon>
        <taxon>Bacilli</taxon>
        <taxon>Bacillales</taxon>
        <taxon>Staphylococcaceae</taxon>
        <taxon>Aliicoccus</taxon>
    </lineage>
</organism>
<dbReference type="InterPro" id="IPR023772">
    <property type="entry name" value="DNA-bd_HTH_TetR-type_CS"/>
</dbReference>
<dbReference type="Gene3D" id="1.10.357.10">
    <property type="entry name" value="Tetracycline Repressor, domain 2"/>
    <property type="match status" value="1"/>
</dbReference>
<dbReference type="InterPro" id="IPR009057">
    <property type="entry name" value="Homeodomain-like_sf"/>
</dbReference>
<evidence type="ECO:0000256" key="1">
    <source>
        <dbReference type="ARBA" id="ARBA00023125"/>
    </source>
</evidence>
<dbReference type="Pfam" id="PF00440">
    <property type="entry name" value="TetR_N"/>
    <property type="match status" value="1"/>
</dbReference>
<accession>A0A662Z6K6</accession>
<dbReference type="InterPro" id="IPR050624">
    <property type="entry name" value="HTH-type_Tx_Regulator"/>
</dbReference>
<dbReference type="Gene3D" id="1.10.10.60">
    <property type="entry name" value="Homeodomain-like"/>
    <property type="match status" value="1"/>
</dbReference>
<dbReference type="Proteomes" id="UP000243605">
    <property type="component" value="Unassembled WGS sequence"/>
</dbReference>